<feature type="compositionally biased region" description="Basic and acidic residues" evidence="4">
    <location>
        <begin position="634"/>
        <end position="645"/>
    </location>
</feature>
<feature type="compositionally biased region" description="Acidic residues" evidence="4">
    <location>
        <begin position="624"/>
        <end position="633"/>
    </location>
</feature>
<feature type="compositionally biased region" description="Polar residues" evidence="4">
    <location>
        <begin position="767"/>
        <end position="778"/>
    </location>
</feature>
<feature type="compositionally biased region" description="Basic and acidic residues" evidence="4">
    <location>
        <begin position="657"/>
        <end position="668"/>
    </location>
</feature>
<dbReference type="InterPro" id="IPR013507">
    <property type="entry name" value="DNA_mismatch_S5_2-like"/>
</dbReference>
<evidence type="ECO:0000256" key="1">
    <source>
        <dbReference type="ARBA" id="ARBA00006082"/>
    </source>
</evidence>
<dbReference type="SMART" id="SM01340">
    <property type="entry name" value="DNA_mis_repair"/>
    <property type="match status" value="1"/>
</dbReference>
<dbReference type="NCBIfam" id="TIGR00585">
    <property type="entry name" value="mutl"/>
    <property type="match status" value="1"/>
</dbReference>
<dbReference type="InterPro" id="IPR037198">
    <property type="entry name" value="MutL_C_sf"/>
</dbReference>
<dbReference type="EMBL" id="NAJM01000001">
    <property type="protein sequence ID" value="RVX75691.1"/>
    <property type="molecule type" value="Genomic_DNA"/>
</dbReference>
<dbReference type="SUPFAM" id="SSF55874">
    <property type="entry name" value="ATPase domain of HSP90 chaperone/DNA topoisomerase II/histidine kinase"/>
    <property type="match status" value="1"/>
</dbReference>
<dbReference type="GO" id="GO:0016887">
    <property type="term" value="F:ATP hydrolysis activity"/>
    <property type="evidence" value="ECO:0007669"/>
    <property type="project" value="InterPro"/>
</dbReference>
<dbReference type="InterPro" id="IPR014721">
    <property type="entry name" value="Ribsml_uS5_D2-typ_fold_subgr"/>
</dbReference>
<dbReference type="CDD" id="cd16926">
    <property type="entry name" value="HATPase_MutL-MLH-PMS-like"/>
    <property type="match status" value="1"/>
</dbReference>
<evidence type="ECO:0000313" key="8">
    <source>
        <dbReference type="Proteomes" id="UP000288859"/>
    </source>
</evidence>
<sequence>MATIKAIEARSVHQIQSGQVIVDLCSVAKELVENGLDAGATSIEVRFKNYGLDSIEVQDNGTGISPSNYETVALKHYTSKLANYDDLSTLRTFGFRGEALSSLCALSRFSMTTAQADEVPKGKRLEFDTMGKLKSTTTVASQRGTTATVEDLFEGLPVRRKELGKNVKREYGKVLSLLHAYACIGVGVKFTVKHTIQKGKSTIVFSTKGNASTRENIANVYGAKTLAALVPLDLTLDSQSRMMNTTRQEKQTNIQIKGHISKPVSGEGRLTPDRQMFFVNGRPCGLPQMAKAINEVYKSYIVSQSPFIFADFIMDTDSYDVNVSPDKRTILLHDSASLIENLKSSLTEMFDRQDQTVPQSQFRAPKLAISRGLPVQRQISVDSIKDIRGRSLTPESTAVDAEDDDGIASEAPPGHLFVEHFGNFASTRERPDLDKVGERGDRQQEYRTKRTDGLVSKVFERAVGHEEDEDEDDGHGDTLQRHSEESDTASEDETENDLTTTRVQQFNTRMTESGVDNSASRRRPGQTLEDSSPETKSSAESEDVLTDTVPDAFSRMRPRRAPAEVATITIGDKTVTTILGTQFSHSQRASARSGPSDRQTADDKAPSLFSQSLRRFGVHRPTEAEDEGEEGEDGLARGDSDRDGSASESGPSTSQEASDRPSSAKKDGSPVAPEEDSAASSDGSYIDDEEKKREEDIRVAELIRAAEEASVIPTKDNMKRAAKAMSATRTRDSTTNLLATVNVTAKSIAAQASAMHRVSAQSHDEQGVTSGESANTDAETRLSLTVSKADFAKMQIVGQFNLGFIIAVRRSDGEESSRTRQDELFIIDQHASDEKYNFERLQGETVVGNQRLVQPIRLDLTAVEEEIVLENQDALERNGFEVEMDLSGEEMVGRRCRLISLPLSKEVVFNTKDLEELIQMLAEAPVNSKESTVPRPSKVRKMFAMRACRSSIMIGKTLSLRQMEKVVQHMGTIDKPWNCPHGRPTMRHLCSLNDFRPWHEGDELSGEMESSVSQAFRNYIQTN</sequence>
<dbReference type="GO" id="GO:0030983">
    <property type="term" value="F:mismatched DNA binding"/>
    <property type="evidence" value="ECO:0007669"/>
    <property type="project" value="InterPro"/>
</dbReference>
<dbReference type="AlphaFoldDB" id="A0A438NIX7"/>
<organism evidence="7 8">
    <name type="scientific">Exophiala mesophila</name>
    <name type="common">Black yeast-like fungus</name>
    <dbReference type="NCBI Taxonomy" id="212818"/>
    <lineage>
        <taxon>Eukaryota</taxon>
        <taxon>Fungi</taxon>
        <taxon>Dikarya</taxon>
        <taxon>Ascomycota</taxon>
        <taxon>Pezizomycotina</taxon>
        <taxon>Eurotiomycetes</taxon>
        <taxon>Chaetothyriomycetidae</taxon>
        <taxon>Chaetothyriales</taxon>
        <taxon>Herpotrichiellaceae</taxon>
        <taxon>Exophiala</taxon>
    </lineage>
</organism>
<dbReference type="GO" id="GO:0140664">
    <property type="term" value="F:ATP-dependent DNA damage sensor activity"/>
    <property type="evidence" value="ECO:0007669"/>
    <property type="project" value="InterPro"/>
</dbReference>
<dbReference type="SMART" id="SM00853">
    <property type="entry name" value="MutL_C"/>
    <property type="match status" value="1"/>
</dbReference>
<dbReference type="Proteomes" id="UP000288859">
    <property type="component" value="Unassembled WGS sequence"/>
</dbReference>
<dbReference type="SUPFAM" id="SSF54211">
    <property type="entry name" value="Ribosomal protein S5 domain 2-like"/>
    <property type="match status" value="1"/>
</dbReference>
<evidence type="ECO:0000256" key="3">
    <source>
        <dbReference type="ARBA" id="ARBA00070941"/>
    </source>
</evidence>
<dbReference type="Pfam" id="PF08676">
    <property type="entry name" value="MutL_C"/>
    <property type="match status" value="1"/>
</dbReference>
<dbReference type="VEuPathDB" id="FungiDB:PV10_01903"/>
<dbReference type="InterPro" id="IPR014790">
    <property type="entry name" value="MutL_C"/>
</dbReference>
<feature type="region of interest" description="Disordered" evidence="4">
    <location>
        <begin position="392"/>
        <end position="693"/>
    </location>
</feature>
<feature type="compositionally biased region" description="Polar residues" evidence="4">
    <location>
        <begin position="497"/>
        <end position="518"/>
    </location>
</feature>
<dbReference type="GO" id="GO:0000710">
    <property type="term" value="P:meiotic mismatch repair"/>
    <property type="evidence" value="ECO:0007669"/>
    <property type="project" value="UniProtKB-ARBA"/>
</dbReference>
<dbReference type="PROSITE" id="PS00058">
    <property type="entry name" value="DNA_MISMATCH_REPAIR_1"/>
    <property type="match status" value="1"/>
</dbReference>
<reference evidence="7 8" key="1">
    <citation type="submission" date="2017-03" db="EMBL/GenBank/DDBJ databases">
        <title>Genomes of endolithic fungi from Antarctica.</title>
        <authorList>
            <person name="Coleine C."/>
            <person name="Masonjones S."/>
            <person name="Stajich J.E."/>
        </authorList>
    </citation>
    <scope>NUCLEOTIDE SEQUENCE [LARGE SCALE GENOMIC DNA]</scope>
    <source>
        <strain evidence="7 8">CCFEE 6314</strain>
    </source>
</reference>
<dbReference type="InterPro" id="IPR002099">
    <property type="entry name" value="MutL/Mlh/PMS"/>
</dbReference>
<dbReference type="Pfam" id="PF13589">
    <property type="entry name" value="HATPase_c_3"/>
    <property type="match status" value="1"/>
</dbReference>
<evidence type="ECO:0000259" key="6">
    <source>
        <dbReference type="SMART" id="SM01340"/>
    </source>
</evidence>
<dbReference type="Gene3D" id="3.30.1370.100">
    <property type="entry name" value="MutL, C-terminal domain, regulatory subdomain"/>
    <property type="match status" value="1"/>
</dbReference>
<feature type="compositionally biased region" description="Acidic residues" evidence="4">
    <location>
        <begin position="486"/>
        <end position="496"/>
    </location>
</feature>
<feature type="compositionally biased region" description="Polar residues" evidence="4">
    <location>
        <begin position="528"/>
        <end position="538"/>
    </location>
</feature>
<feature type="compositionally biased region" description="Polar residues" evidence="4">
    <location>
        <begin position="646"/>
        <end position="656"/>
    </location>
</feature>
<dbReference type="Gene3D" id="3.30.1540.20">
    <property type="entry name" value="MutL, C-terminal domain, dimerisation subdomain"/>
    <property type="match status" value="1"/>
</dbReference>
<dbReference type="GO" id="GO:0032389">
    <property type="term" value="C:MutLalpha complex"/>
    <property type="evidence" value="ECO:0007669"/>
    <property type="project" value="TreeGrafter"/>
</dbReference>
<dbReference type="FunFam" id="3.30.230.10:FF:000120">
    <property type="entry name" value="Mismatch repair endonuclease PMS2"/>
    <property type="match status" value="1"/>
</dbReference>
<evidence type="ECO:0000259" key="5">
    <source>
        <dbReference type="SMART" id="SM00853"/>
    </source>
</evidence>
<name>A0A438NIX7_EXOME</name>
<keyword evidence="2" id="KW-0227">DNA damage</keyword>
<protein>
    <recommendedName>
        <fullName evidence="3">DNA mismatch repair protein PMS1</fullName>
    </recommendedName>
</protein>
<evidence type="ECO:0000256" key="4">
    <source>
        <dbReference type="SAM" id="MobiDB-lite"/>
    </source>
</evidence>
<feature type="domain" description="DNA mismatch repair protein S5" evidence="6">
    <location>
        <begin position="217"/>
        <end position="351"/>
    </location>
</feature>
<dbReference type="PANTHER" id="PTHR10073:SF52">
    <property type="entry name" value="MISMATCH REPAIR ENDONUCLEASE PMS2"/>
    <property type="match status" value="1"/>
</dbReference>
<dbReference type="PANTHER" id="PTHR10073">
    <property type="entry name" value="DNA MISMATCH REPAIR PROTEIN MLH, PMS, MUTL"/>
    <property type="match status" value="1"/>
</dbReference>
<feature type="compositionally biased region" description="Polar residues" evidence="4">
    <location>
        <begin position="574"/>
        <end position="590"/>
    </location>
</feature>
<comment type="similarity">
    <text evidence="1">Belongs to the DNA mismatch repair MutL/HexB family.</text>
</comment>
<dbReference type="Pfam" id="PF01119">
    <property type="entry name" value="DNA_mis_repair"/>
    <property type="match status" value="1"/>
</dbReference>
<dbReference type="InterPro" id="IPR014762">
    <property type="entry name" value="DNA_mismatch_repair_CS"/>
</dbReference>
<feature type="domain" description="MutL C-terminal dimerisation" evidence="5">
    <location>
        <begin position="796"/>
        <end position="958"/>
    </location>
</feature>
<dbReference type="GO" id="GO:0005524">
    <property type="term" value="F:ATP binding"/>
    <property type="evidence" value="ECO:0007669"/>
    <property type="project" value="InterPro"/>
</dbReference>
<dbReference type="SUPFAM" id="SSF118116">
    <property type="entry name" value="DNA mismatch repair protein MutL"/>
    <property type="match status" value="1"/>
</dbReference>
<dbReference type="FunFam" id="3.30.1370.100:FF:000001">
    <property type="entry name" value="Mismatch repair endonuclease pms1, putative"/>
    <property type="match status" value="1"/>
</dbReference>
<evidence type="ECO:0000313" key="7">
    <source>
        <dbReference type="EMBL" id="RVX75691.1"/>
    </source>
</evidence>
<dbReference type="Gene3D" id="3.30.565.10">
    <property type="entry name" value="Histidine kinase-like ATPase, C-terminal domain"/>
    <property type="match status" value="1"/>
</dbReference>
<dbReference type="InterPro" id="IPR042120">
    <property type="entry name" value="MutL_C_dimsub"/>
</dbReference>
<dbReference type="InterPro" id="IPR036890">
    <property type="entry name" value="HATPase_C_sf"/>
</dbReference>
<dbReference type="CDD" id="cd03484">
    <property type="entry name" value="MutL_Trans_hPMS_2_like"/>
    <property type="match status" value="1"/>
</dbReference>
<accession>A0A438NIX7</accession>
<gene>
    <name evidence="7" type="ORF">B0A52_00047</name>
</gene>
<dbReference type="InterPro" id="IPR038973">
    <property type="entry name" value="MutL/Mlh/Pms-like"/>
</dbReference>
<proteinExistence type="inferred from homology"/>
<feature type="compositionally biased region" description="Basic and acidic residues" evidence="4">
    <location>
        <begin position="475"/>
        <end position="485"/>
    </location>
</feature>
<feature type="region of interest" description="Disordered" evidence="4">
    <location>
        <begin position="754"/>
        <end position="778"/>
    </location>
</feature>
<evidence type="ECO:0000256" key="2">
    <source>
        <dbReference type="ARBA" id="ARBA00022763"/>
    </source>
</evidence>
<dbReference type="Gene3D" id="3.30.230.10">
    <property type="match status" value="1"/>
</dbReference>
<dbReference type="InterPro" id="IPR020568">
    <property type="entry name" value="Ribosomal_Su5_D2-typ_SF"/>
</dbReference>
<dbReference type="FunFam" id="3.30.565.10:FF:000014">
    <property type="entry name" value="Mismatch repair endonuclease pms1, putative"/>
    <property type="match status" value="1"/>
</dbReference>
<comment type="caution">
    <text evidence="7">The sequence shown here is derived from an EMBL/GenBank/DDBJ whole genome shotgun (WGS) entry which is preliminary data.</text>
</comment>
<dbReference type="InterPro" id="IPR042121">
    <property type="entry name" value="MutL_C_regsub"/>
</dbReference>
<dbReference type="OrthoDB" id="10263226at2759"/>
<feature type="compositionally biased region" description="Basic and acidic residues" evidence="4">
    <location>
        <begin position="427"/>
        <end position="465"/>
    </location>
</feature>